<evidence type="ECO:0000313" key="3">
    <source>
        <dbReference type="EMBL" id="MDN5211057.1"/>
    </source>
</evidence>
<dbReference type="PANTHER" id="PTHR11014">
    <property type="entry name" value="PEPTIDASE M20 FAMILY MEMBER"/>
    <property type="match status" value="1"/>
</dbReference>
<organism evidence="3 4">
    <name type="scientific">Agaribacillus aureus</name>
    <dbReference type="NCBI Taxonomy" id="3051825"/>
    <lineage>
        <taxon>Bacteria</taxon>
        <taxon>Pseudomonadati</taxon>
        <taxon>Bacteroidota</taxon>
        <taxon>Cytophagia</taxon>
        <taxon>Cytophagales</taxon>
        <taxon>Splendidivirgaceae</taxon>
        <taxon>Agaribacillus</taxon>
    </lineage>
</organism>
<evidence type="ECO:0000313" key="4">
    <source>
        <dbReference type="Proteomes" id="UP001172083"/>
    </source>
</evidence>
<keyword evidence="4" id="KW-1185">Reference proteome</keyword>
<comment type="caution">
    <text evidence="3">The sequence shown here is derived from an EMBL/GenBank/DDBJ whole genome shotgun (WGS) entry which is preliminary data.</text>
</comment>
<gene>
    <name evidence="3" type="ORF">QQ020_03320</name>
</gene>
<dbReference type="InterPro" id="IPR011650">
    <property type="entry name" value="Peptidase_M20_dimer"/>
</dbReference>
<sequence>MKNYFALTFLIFWTCILSPCVFAQKSVYSKIDQLSRAVELKVIEWRHHFHQYPELSNREFKTAAKIAAHLEELGLEVKTGIAHTGVVGVLRGGKPGPVIGLRADMDALPVTERVNISFASREKAQFRGQEVGVMHACGHDTHVAILMGTAEVLSKLKTTLKGTVVFIFQPAEEGAPEGEEGGADLMIREGVLDDPKVEVIFGLHINSRTEVGKLKYRSKGIMAAMNSFKIVVKGKQTHGSTPWTGVDPVMASAQIINGLQTIVSRQMELTKAAAVISVGSIHGGVRNNIIPEQVELIGTIRTLDYDMRKVIHEKIIHTATKIAESSGAEAEVTINPGYPITYNDPGLTANMEATFERVAGKQNLIYMDAITGAEDFSFFQEKIPGLYFFIGGMPKGKKSTEAAPHHTPDFYVEDAGMLLGLRAFCNLVFDYGNQWKK</sequence>
<dbReference type="EMBL" id="JAUJEB010000001">
    <property type="protein sequence ID" value="MDN5211057.1"/>
    <property type="molecule type" value="Genomic_DNA"/>
</dbReference>
<dbReference type="NCBIfam" id="TIGR01891">
    <property type="entry name" value="amidohydrolases"/>
    <property type="match status" value="1"/>
</dbReference>
<dbReference type="SUPFAM" id="SSF55031">
    <property type="entry name" value="Bacterial exopeptidase dimerisation domain"/>
    <property type="match status" value="1"/>
</dbReference>
<dbReference type="InterPro" id="IPR002933">
    <property type="entry name" value="Peptidase_M20"/>
</dbReference>
<dbReference type="Gene3D" id="3.40.630.10">
    <property type="entry name" value="Zn peptidases"/>
    <property type="match status" value="1"/>
</dbReference>
<reference evidence="3" key="1">
    <citation type="submission" date="2023-06" db="EMBL/GenBank/DDBJ databases">
        <title>Genomic of Agaribacillus aureum.</title>
        <authorList>
            <person name="Wang G."/>
        </authorList>
    </citation>
    <scope>NUCLEOTIDE SEQUENCE</scope>
    <source>
        <strain evidence="3">BMA12</strain>
    </source>
</reference>
<accession>A0ABT8KZZ6</accession>
<keyword evidence="1" id="KW-0378">Hydrolase</keyword>
<dbReference type="PIRSF" id="PIRSF005962">
    <property type="entry name" value="Pept_M20D_amidohydro"/>
    <property type="match status" value="1"/>
</dbReference>
<dbReference type="Proteomes" id="UP001172083">
    <property type="component" value="Unassembled WGS sequence"/>
</dbReference>
<evidence type="ECO:0000259" key="2">
    <source>
        <dbReference type="Pfam" id="PF07687"/>
    </source>
</evidence>
<dbReference type="Gene3D" id="3.30.70.360">
    <property type="match status" value="1"/>
</dbReference>
<dbReference type="InterPro" id="IPR017439">
    <property type="entry name" value="Amidohydrolase"/>
</dbReference>
<dbReference type="SUPFAM" id="SSF53187">
    <property type="entry name" value="Zn-dependent exopeptidases"/>
    <property type="match status" value="1"/>
</dbReference>
<protein>
    <submittedName>
        <fullName evidence="3">Amidohydrolase</fullName>
    </submittedName>
</protein>
<feature type="domain" description="Peptidase M20 dimerisation" evidence="2">
    <location>
        <begin position="227"/>
        <end position="323"/>
    </location>
</feature>
<dbReference type="RefSeq" id="WP_346756393.1">
    <property type="nucleotide sequence ID" value="NZ_JAUJEB010000001.1"/>
</dbReference>
<dbReference type="PANTHER" id="PTHR11014:SF63">
    <property type="entry name" value="METALLOPEPTIDASE, PUTATIVE (AFU_ORTHOLOGUE AFUA_6G09600)-RELATED"/>
    <property type="match status" value="1"/>
</dbReference>
<dbReference type="Pfam" id="PF07687">
    <property type="entry name" value="M20_dimer"/>
    <property type="match status" value="1"/>
</dbReference>
<name>A0ABT8KZZ6_9BACT</name>
<evidence type="ECO:0000256" key="1">
    <source>
        <dbReference type="ARBA" id="ARBA00022801"/>
    </source>
</evidence>
<dbReference type="InterPro" id="IPR036264">
    <property type="entry name" value="Bact_exopeptidase_dim_dom"/>
</dbReference>
<proteinExistence type="predicted"/>
<dbReference type="Pfam" id="PF01546">
    <property type="entry name" value="Peptidase_M20"/>
    <property type="match status" value="1"/>
</dbReference>